<evidence type="ECO:0000313" key="12">
    <source>
        <dbReference type="Proteomes" id="UP001254759"/>
    </source>
</evidence>
<dbReference type="EMBL" id="JAVDTT010000003">
    <property type="protein sequence ID" value="MDR6842253.1"/>
    <property type="molecule type" value="Genomic_DNA"/>
</dbReference>
<evidence type="ECO:0000256" key="7">
    <source>
        <dbReference type="ARBA" id="ARBA00023268"/>
    </source>
</evidence>
<keyword evidence="2 8" id="KW-0444">Lipid biosynthesis</keyword>
<protein>
    <recommendedName>
        <fullName evidence="8">Beta-ketoacyl-[acyl-carrier-protein] synthase III</fullName>
        <shortName evidence="8">Beta-ketoacyl-ACP synthase III</shortName>
        <shortName evidence="8">KAS III</shortName>
        <ecNumber evidence="8">2.3.1.180</ecNumber>
    </recommendedName>
    <alternativeName>
        <fullName evidence="8">3-oxoacyl-[acyl-carrier-protein] synthase 3</fullName>
    </alternativeName>
    <alternativeName>
        <fullName evidence="8">3-oxoacyl-[acyl-carrier-protein] synthase III</fullName>
    </alternativeName>
</protein>
<feature type="active site" evidence="8">
    <location>
        <position position="258"/>
    </location>
</feature>
<proteinExistence type="inferred from homology"/>
<comment type="pathway">
    <text evidence="8">Lipid metabolism; fatty acid biosynthesis.</text>
</comment>
<feature type="domain" description="Beta-ketoacyl-[acyl-carrier-protein] synthase III C-terminal" evidence="9">
    <location>
        <begin position="242"/>
        <end position="331"/>
    </location>
</feature>
<dbReference type="CDD" id="cd00830">
    <property type="entry name" value="KAS_III"/>
    <property type="match status" value="1"/>
</dbReference>
<dbReference type="InterPro" id="IPR004655">
    <property type="entry name" value="FabH"/>
</dbReference>
<evidence type="ECO:0000256" key="4">
    <source>
        <dbReference type="ARBA" id="ARBA00022832"/>
    </source>
</evidence>
<keyword evidence="7 8" id="KW-0511">Multifunctional enzyme</keyword>
<keyword evidence="8 11" id="KW-0012">Acyltransferase</keyword>
<dbReference type="HAMAP" id="MF_01815">
    <property type="entry name" value="FabH"/>
    <property type="match status" value="1"/>
</dbReference>
<name>A0ABU1RU05_9GAMM</name>
<gene>
    <name evidence="8" type="primary">fabH</name>
    <name evidence="11" type="ORF">J2W94_002547</name>
</gene>
<dbReference type="InterPro" id="IPR016039">
    <property type="entry name" value="Thiolase-like"/>
</dbReference>
<dbReference type="Pfam" id="PF08541">
    <property type="entry name" value="ACP_syn_III_C"/>
    <property type="match status" value="1"/>
</dbReference>
<comment type="domain">
    <text evidence="8">The last Arg residue of the ACP-binding site is essential for the weak association between ACP/AcpP and FabH.</text>
</comment>
<dbReference type="NCBIfam" id="TIGR00747">
    <property type="entry name" value="fabH"/>
    <property type="match status" value="1"/>
</dbReference>
<feature type="active site" evidence="8">
    <location>
        <position position="288"/>
    </location>
</feature>
<evidence type="ECO:0000313" key="11">
    <source>
        <dbReference type="EMBL" id="MDR6842253.1"/>
    </source>
</evidence>
<dbReference type="NCBIfam" id="NF006829">
    <property type="entry name" value="PRK09352.1"/>
    <property type="match status" value="1"/>
</dbReference>
<keyword evidence="5 8" id="KW-0443">Lipid metabolism</keyword>
<evidence type="ECO:0000259" key="9">
    <source>
        <dbReference type="Pfam" id="PF08541"/>
    </source>
</evidence>
<keyword evidence="8" id="KW-0963">Cytoplasm</keyword>
<comment type="function">
    <text evidence="8">Catalyzes the condensation reaction of fatty acid synthesis by the addition to an acyl acceptor of two carbons from malonyl-ACP. Catalyzes the first condensation reaction which initiates fatty acid synthesis and may therefore play a role in governing the total rate of fatty acid production. Possesses both acetoacetyl-ACP synthase and acetyl transacylase activities. Its substrate specificity determines the biosynthesis of branched-chain and/or straight-chain of fatty acids.</text>
</comment>
<evidence type="ECO:0000256" key="8">
    <source>
        <dbReference type="HAMAP-Rule" id="MF_01815"/>
    </source>
</evidence>
<evidence type="ECO:0000259" key="10">
    <source>
        <dbReference type="Pfam" id="PF08545"/>
    </source>
</evidence>
<dbReference type="InterPro" id="IPR013751">
    <property type="entry name" value="ACP_syn_III_N"/>
</dbReference>
<keyword evidence="4 8" id="KW-0276">Fatty acid metabolism</keyword>
<dbReference type="RefSeq" id="WP_310093983.1">
    <property type="nucleotide sequence ID" value="NZ_JAVDTT010000003.1"/>
</dbReference>
<evidence type="ECO:0000256" key="2">
    <source>
        <dbReference type="ARBA" id="ARBA00022516"/>
    </source>
</evidence>
<sequence length="331" mass="35407">MSERDSNGRVYARIAGTGSYLPEKLLTNDDLAKTVDTSDEWIRSRTGIRERHIAAEGETSGDLGYHAAVRALEAAGVDASEIDMIVVGTTTPDLIFPSTACLIQARLGASGCAAMDVNAACSGFVYALSVADKFIRSGDVKTALVIGTETLSRIVDWTERTTCVLFGDGAGAVVLKADSETGILSTHLHADGAKKELLWNPVGVSVGFKTDEPNCGARINMKGNDVFKYAVKALDSVVDETLEANGLNKHDLDWLIPHQANLRIIEATAKRLEMPMDRVVVTVDRHGNTSSGSVPLALDEAVRSGRVQRGQLLLLEAFGGGFTWGSALLRY</sequence>
<evidence type="ECO:0000256" key="5">
    <source>
        <dbReference type="ARBA" id="ARBA00023098"/>
    </source>
</evidence>
<comment type="catalytic activity">
    <reaction evidence="8">
        <text>malonyl-[ACP] + acetyl-CoA + H(+) = 3-oxobutanoyl-[ACP] + CO2 + CoA</text>
        <dbReference type="Rhea" id="RHEA:12080"/>
        <dbReference type="Rhea" id="RHEA-COMP:9623"/>
        <dbReference type="Rhea" id="RHEA-COMP:9625"/>
        <dbReference type="ChEBI" id="CHEBI:15378"/>
        <dbReference type="ChEBI" id="CHEBI:16526"/>
        <dbReference type="ChEBI" id="CHEBI:57287"/>
        <dbReference type="ChEBI" id="CHEBI:57288"/>
        <dbReference type="ChEBI" id="CHEBI:78449"/>
        <dbReference type="ChEBI" id="CHEBI:78450"/>
        <dbReference type="EC" id="2.3.1.180"/>
    </reaction>
</comment>
<feature type="region of interest" description="ACP-binding" evidence="8">
    <location>
        <begin position="259"/>
        <end position="263"/>
    </location>
</feature>
<comment type="subunit">
    <text evidence="8">Homodimer.</text>
</comment>
<reference evidence="11 12" key="1">
    <citation type="submission" date="2023-07" db="EMBL/GenBank/DDBJ databases">
        <title>Sorghum-associated microbial communities from plants grown in Nebraska, USA.</title>
        <authorList>
            <person name="Schachtman D."/>
        </authorList>
    </citation>
    <scope>NUCLEOTIDE SEQUENCE [LARGE SCALE GENOMIC DNA]</scope>
    <source>
        <strain evidence="11 12">BE107</strain>
    </source>
</reference>
<dbReference type="SUPFAM" id="SSF53901">
    <property type="entry name" value="Thiolase-like"/>
    <property type="match status" value="1"/>
</dbReference>
<accession>A0ABU1RU05</accession>
<keyword evidence="12" id="KW-1185">Reference proteome</keyword>
<evidence type="ECO:0000256" key="1">
    <source>
        <dbReference type="ARBA" id="ARBA00008642"/>
    </source>
</evidence>
<organism evidence="11 12">
    <name type="scientific">Pseudoxanthomonas sacheonensis</name>
    <dbReference type="NCBI Taxonomy" id="443615"/>
    <lineage>
        <taxon>Bacteria</taxon>
        <taxon>Pseudomonadati</taxon>
        <taxon>Pseudomonadota</taxon>
        <taxon>Gammaproteobacteria</taxon>
        <taxon>Lysobacterales</taxon>
        <taxon>Lysobacteraceae</taxon>
        <taxon>Pseudoxanthomonas</taxon>
    </lineage>
</organism>
<dbReference type="GO" id="GO:0033818">
    <property type="term" value="F:beta-ketoacyl-acyl-carrier-protein synthase III activity"/>
    <property type="evidence" value="ECO:0007669"/>
    <property type="project" value="UniProtKB-EC"/>
</dbReference>
<dbReference type="PANTHER" id="PTHR43091">
    <property type="entry name" value="3-OXOACYL-[ACYL-CARRIER-PROTEIN] SYNTHASE"/>
    <property type="match status" value="1"/>
</dbReference>
<dbReference type="Gene3D" id="3.40.47.10">
    <property type="match status" value="1"/>
</dbReference>
<dbReference type="Proteomes" id="UP001254759">
    <property type="component" value="Unassembled WGS sequence"/>
</dbReference>
<dbReference type="InterPro" id="IPR013747">
    <property type="entry name" value="ACP_syn_III_C"/>
</dbReference>
<feature type="domain" description="Beta-ketoacyl-[acyl-carrier-protein] synthase III N-terminal" evidence="10">
    <location>
        <begin position="115"/>
        <end position="192"/>
    </location>
</feature>
<evidence type="ECO:0000256" key="6">
    <source>
        <dbReference type="ARBA" id="ARBA00023160"/>
    </source>
</evidence>
<dbReference type="Pfam" id="PF08545">
    <property type="entry name" value="ACP_syn_III"/>
    <property type="match status" value="1"/>
</dbReference>
<dbReference type="PANTHER" id="PTHR43091:SF1">
    <property type="entry name" value="BETA-KETOACYL-[ACYL-CARRIER-PROTEIN] SYNTHASE III, CHLOROPLASTIC"/>
    <property type="match status" value="1"/>
</dbReference>
<comment type="similarity">
    <text evidence="1 8">Belongs to the thiolase-like superfamily. FabH family.</text>
</comment>
<feature type="active site" evidence="8">
    <location>
        <position position="121"/>
    </location>
</feature>
<dbReference type="EC" id="2.3.1.180" evidence="8"/>
<comment type="caution">
    <text evidence="11">The sequence shown here is derived from an EMBL/GenBank/DDBJ whole genome shotgun (WGS) entry which is preliminary data.</text>
</comment>
<keyword evidence="6 8" id="KW-0275">Fatty acid biosynthesis</keyword>
<keyword evidence="3 8" id="KW-0808">Transferase</keyword>
<evidence type="ECO:0000256" key="3">
    <source>
        <dbReference type="ARBA" id="ARBA00022679"/>
    </source>
</evidence>
<comment type="subcellular location">
    <subcellularLocation>
        <location evidence="8">Cytoplasm</location>
    </subcellularLocation>
</comment>